<dbReference type="GO" id="GO:0006508">
    <property type="term" value="P:proteolysis"/>
    <property type="evidence" value="ECO:0007669"/>
    <property type="project" value="UniProtKB-KW"/>
</dbReference>
<dbReference type="GO" id="GO:0005886">
    <property type="term" value="C:plasma membrane"/>
    <property type="evidence" value="ECO:0007669"/>
    <property type="project" value="UniProtKB-SubCell"/>
</dbReference>
<feature type="transmembrane region" description="Helical" evidence="8">
    <location>
        <begin position="114"/>
        <end position="133"/>
    </location>
</feature>
<protein>
    <submittedName>
        <fullName evidence="10">CAAX amino terminal protease family protein</fullName>
    </submittedName>
</protein>
<accession>A8LQ84</accession>
<keyword evidence="6 8" id="KW-1133">Transmembrane helix</keyword>
<dbReference type="STRING" id="398580.Dshi_3591"/>
<dbReference type="GO" id="GO:0004175">
    <property type="term" value="F:endopeptidase activity"/>
    <property type="evidence" value="ECO:0007669"/>
    <property type="project" value="UniProtKB-ARBA"/>
</dbReference>
<dbReference type="NCBIfam" id="TIGR04162">
    <property type="entry name" value="exo_VPEID"/>
    <property type="match status" value="1"/>
</dbReference>
<evidence type="ECO:0000313" key="10">
    <source>
        <dbReference type="EMBL" id="ABV95324.1"/>
    </source>
</evidence>
<feature type="domain" description="CAAX prenyl protease 2/Lysostaphin resistance protein A-like" evidence="9">
    <location>
        <begin position="461"/>
        <end position="548"/>
    </location>
</feature>
<feature type="transmembrane region" description="Helical" evidence="8">
    <location>
        <begin position="368"/>
        <end position="388"/>
    </location>
</feature>
<dbReference type="InterPro" id="IPR014346">
    <property type="entry name" value="Prenyl_protease-related"/>
</dbReference>
<dbReference type="GO" id="GO:0080120">
    <property type="term" value="P:CAAX-box protein maturation"/>
    <property type="evidence" value="ECO:0007669"/>
    <property type="project" value="UniProtKB-ARBA"/>
</dbReference>
<dbReference type="KEGG" id="dsh:Dshi_3591"/>
<dbReference type="InterPro" id="IPR026392">
    <property type="entry name" value="Exo/Archaeosortase_dom"/>
</dbReference>
<feature type="transmembrane region" description="Helical" evidence="8">
    <location>
        <begin position="246"/>
        <end position="273"/>
    </location>
</feature>
<feature type="transmembrane region" description="Helical" evidence="8">
    <location>
        <begin position="173"/>
        <end position="194"/>
    </location>
</feature>
<keyword evidence="3 10" id="KW-0645">Protease</keyword>
<dbReference type="AlphaFoldDB" id="A8LQ84"/>
<organism evidence="10 11">
    <name type="scientific">Dinoroseobacter shibae (strain DSM 16493 / NCIMB 14021 / DFL 12)</name>
    <dbReference type="NCBI Taxonomy" id="398580"/>
    <lineage>
        <taxon>Bacteria</taxon>
        <taxon>Pseudomonadati</taxon>
        <taxon>Pseudomonadota</taxon>
        <taxon>Alphaproteobacteria</taxon>
        <taxon>Rhodobacterales</taxon>
        <taxon>Roseobacteraceae</taxon>
        <taxon>Dinoroseobacter</taxon>
    </lineage>
</organism>
<evidence type="ECO:0000313" key="11">
    <source>
        <dbReference type="Proteomes" id="UP000006833"/>
    </source>
</evidence>
<keyword evidence="5" id="KW-0378">Hydrolase</keyword>
<evidence type="ECO:0000256" key="3">
    <source>
        <dbReference type="ARBA" id="ARBA00022670"/>
    </source>
</evidence>
<evidence type="ECO:0000256" key="4">
    <source>
        <dbReference type="ARBA" id="ARBA00022692"/>
    </source>
</evidence>
<feature type="transmembrane region" description="Helical" evidence="8">
    <location>
        <begin position="285"/>
        <end position="306"/>
    </location>
</feature>
<feature type="transmembrane region" description="Helical" evidence="8">
    <location>
        <begin position="516"/>
        <end position="532"/>
    </location>
</feature>
<feature type="transmembrane region" description="Helical" evidence="8">
    <location>
        <begin position="421"/>
        <end position="438"/>
    </location>
</feature>
<evidence type="ECO:0000259" key="9">
    <source>
        <dbReference type="Pfam" id="PF02517"/>
    </source>
</evidence>
<dbReference type="EMBL" id="CP000830">
    <property type="protein sequence ID" value="ABV95324.1"/>
    <property type="molecule type" value="Genomic_DNA"/>
</dbReference>
<feature type="transmembrane region" description="Helical" evidence="8">
    <location>
        <begin position="85"/>
        <end position="102"/>
    </location>
</feature>
<dbReference type="NCBIfam" id="TIGR04178">
    <property type="entry name" value="exo_archaeo"/>
    <property type="match status" value="1"/>
</dbReference>
<dbReference type="Pfam" id="PF09721">
    <property type="entry name" value="Exosortase_EpsH"/>
    <property type="match status" value="1"/>
</dbReference>
<evidence type="ECO:0000256" key="5">
    <source>
        <dbReference type="ARBA" id="ARBA00022801"/>
    </source>
</evidence>
<gene>
    <name evidence="10" type="ordered locus">Dshi_3591</name>
</gene>
<keyword evidence="7 8" id="KW-0472">Membrane</keyword>
<evidence type="ECO:0000256" key="7">
    <source>
        <dbReference type="ARBA" id="ARBA00023136"/>
    </source>
</evidence>
<keyword evidence="4 8" id="KW-0812">Transmembrane</keyword>
<evidence type="ECO:0000256" key="6">
    <source>
        <dbReference type="ARBA" id="ARBA00022989"/>
    </source>
</evidence>
<sequence length="563" mass="59167">MPRGRSILAPVPSALPEIDPAMSTFSETPQTRSTQRLAWGVAGSLLVVELLVISLLYQHNFEFTCRDLAPDGFCAFASRIVPRTLGLLAAFGVFAMAHGALVQDTLRVPGPIRSGVSLSLAGFALALAPWFFLSDAASPALVFAGGAGWLVGAALAGIGAALILAPWPAWRGLIAQKGVLLATLLAAGLALPELSDLIQPLWRADWVTEITFQAVLWVLNAVGYGTEAYPETKIIGILGATEAENFFVAVGPQCSGVEGFALISVFLTVYMLLFRRDLAFPHALLLFPIGIVLSWSFNVVRIAALLSLGYEVSPDLAIGGFHSHAGWLAFTTLSVGLILVARHVAFFNRAEAVATAPAPLPPFFEDPVAAKVLPFAIFMVSALLASTFSETPSLLYPFRALAMAAALALFWSVLRALPWRLDGLAVGSGLAIGVLWIVTGPEAGNGPPPFGALTGGMLALWITARVIGTSLLVPVIEELLFRGYLLEKLAPAGKGLRMALAVVISAGLFAVLHDRWIAAGLAGLVFGALVYRSGNVTDAIVSHGAANASIAAWALATGAWHII</sequence>
<feature type="transmembrane region" description="Helical" evidence="8">
    <location>
        <begin position="140"/>
        <end position="167"/>
    </location>
</feature>
<proteinExistence type="predicted"/>
<feature type="transmembrane region" description="Helical" evidence="8">
    <location>
        <begin position="458"/>
        <end position="480"/>
    </location>
</feature>
<dbReference type="HOGENOM" id="CLU_037120_0_0_5"/>
<evidence type="ECO:0000256" key="2">
    <source>
        <dbReference type="ARBA" id="ARBA00022475"/>
    </source>
</evidence>
<feature type="transmembrane region" description="Helical" evidence="8">
    <location>
        <begin position="326"/>
        <end position="347"/>
    </location>
</feature>
<name>A8LQ84_DINSH</name>
<dbReference type="Pfam" id="PF02517">
    <property type="entry name" value="Rce1-like"/>
    <property type="match status" value="1"/>
</dbReference>
<dbReference type="NCBIfam" id="TIGR03008">
    <property type="entry name" value="pepcterm_CAAX"/>
    <property type="match status" value="1"/>
</dbReference>
<keyword evidence="11" id="KW-1185">Reference proteome</keyword>
<feature type="transmembrane region" description="Helical" evidence="8">
    <location>
        <begin position="394"/>
        <end position="414"/>
    </location>
</feature>
<feature type="transmembrane region" description="Helical" evidence="8">
    <location>
        <begin position="544"/>
        <end position="562"/>
    </location>
</feature>
<reference evidence="11" key="1">
    <citation type="journal article" date="2010" name="ISME J.">
        <title>The complete genome sequence of the algal symbiont Dinoroseobacter shibae: a hitchhiker's guide to life in the sea.</title>
        <authorList>
            <person name="Wagner-Dobler I."/>
            <person name="Ballhausen B."/>
            <person name="Berger M."/>
            <person name="Brinkhoff T."/>
            <person name="Buchholz I."/>
            <person name="Bunk B."/>
            <person name="Cypionka H."/>
            <person name="Daniel R."/>
            <person name="Drepper T."/>
            <person name="Gerdts G."/>
            <person name="Hahnke S."/>
            <person name="Han C."/>
            <person name="Jahn D."/>
            <person name="Kalhoefer D."/>
            <person name="Kiss H."/>
            <person name="Klenk H.P."/>
            <person name="Kyrpides N."/>
            <person name="Liebl W."/>
            <person name="Liesegang H."/>
            <person name="Meincke L."/>
            <person name="Pati A."/>
            <person name="Petersen J."/>
            <person name="Piekarski T."/>
            <person name="Pommerenke C."/>
            <person name="Pradella S."/>
            <person name="Pukall R."/>
            <person name="Rabus R."/>
            <person name="Stackebrandt E."/>
            <person name="Thole S."/>
            <person name="Thompson L."/>
            <person name="Tielen P."/>
            <person name="Tomasch J."/>
            <person name="von Jan M."/>
            <person name="Wanphrut N."/>
            <person name="Wichels A."/>
            <person name="Zech H."/>
            <person name="Simon M."/>
        </authorList>
    </citation>
    <scope>NUCLEOTIDE SEQUENCE [LARGE SCALE GENOMIC DNA]</scope>
    <source>
        <strain evidence="11">DSM 16493 / NCIMB 14021 / DFL 12</strain>
    </source>
</reference>
<dbReference type="Proteomes" id="UP000006833">
    <property type="component" value="Chromosome"/>
</dbReference>
<evidence type="ECO:0000256" key="8">
    <source>
        <dbReference type="SAM" id="Phobius"/>
    </source>
</evidence>
<dbReference type="InterPro" id="IPR026420">
    <property type="entry name" value="Exo_VPEID"/>
</dbReference>
<dbReference type="InterPro" id="IPR019127">
    <property type="entry name" value="Exosortase"/>
</dbReference>
<dbReference type="InterPro" id="IPR003675">
    <property type="entry name" value="Rce1/LyrA-like_dom"/>
</dbReference>
<feature type="transmembrane region" description="Helical" evidence="8">
    <location>
        <begin position="492"/>
        <end position="510"/>
    </location>
</feature>
<comment type="subcellular location">
    <subcellularLocation>
        <location evidence="1">Cell membrane</location>
        <topology evidence="1">Multi-pass membrane protein</topology>
    </subcellularLocation>
</comment>
<keyword evidence="2" id="KW-1003">Cell membrane</keyword>
<dbReference type="eggNOG" id="COG1266">
    <property type="taxonomic scope" value="Bacteria"/>
</dbReference>
<evidence type="ECO:0000256" key="1">
    <source>
        <dbReference type="ARBA" id="ARBA00004651"/>
    </source>
</evidence>
<feature type="transmembrane region" description="Helical" evidence="8">
    <location>
        <begin position="37"/>
        <end position="57"/>
    </location>
</feature>